<name>A0A6J1VIQ4_9SAUR</name>
<keyword evidence="1" id="KW-1185">Reference proteome</keyword>
<dbReference type="GeneID" id="113425223"/>
<sequence length="163" mass="19121">MGFLLDGKREGSKRLQILLHLEEYKHWVVKQTMDSESFKSPTSSEEDLKRFSASTSTLLRIKKLPIDAAEWESYFDESGQILKSQNYVASQILEKGLDLSVRSEAWKFLTGYYPWKSSYDERLTTDSVRRKSYESLCNMYTKIEPLLETEHRDFTEVQNFIPV</sequence>
<proteinExistence type="predicted"/>
<reference evidence="2" key="1">
    <citation type="submission" date="2025-08" db="UniProtKB">
        <authorList>
            <consortium name="RefSeq"/>
        </authorList>
    </citation>
    <scope>IDENTIFICATION</scope>
</reference>
<protein>
    <submittedName>
        <fullName evidence="2">TBC1 domain family member 21-like</fullName>
    </submittedName>
</protein>
<organism evidence="1 2">
    <name type="scientific">Notechis scutatus</name>
    <name type="common">mainland tiger snake</name>
    <dbReference type="NCBI Taxonomy" id="8663"/>
    <lineage>
        <taxon>Eukaryota</taxon>
        <taxon>Metazoa</taxon>
        <taxon>Chordata</taxon>
        <taxon>Craniata</taxon>
        <taxon>Vertebrata</taxon>
        <taxon>Euteleostomi</taxon>
        <taxon>Lepidosauria</taxon>
        <taxon>Squamata</taxon>
        <taxon>Bifurcata</taxon>
        <taxon>Unidentata</taxon>
        <taxon>Episquamata</taxon>
        <taxon>Toxicofera</taxon>
        <taxon>Serpentes</taxon>
        <taxon>Colubroidea</taxon>
        <taxon>Elapidae</taxon>
        <taxon>Hydrophiinae</taxon>
        <taxon>Notechis</taxon>
    </lineage>
</organism>
<evidence type="ECO:0000313" key="1">
    <source>
        <dbReference type="Proteomes" id="UP000504612"/>
    </source>
</evidence>
<dbReference type="RefSeq" id="XP_026543057.1">
    <property type="nucleotide sequence ID" value="XM_026687272.1"/>
</dbReference>
<dbReference type="Proteomes" id="UP000504612">
    <property type="component" value="Unplaced"/>
</dbReference>
<dbReference type="SUPFAM" id="SSF47923">
    <property type="entry name" value="Ypt/Rab-GAP domain of gyp1p"/>
    <property type="match status" value="1"/>
</dbReference>
<gene>
    <name evidence="2" type="primary">LOC113425223</name>
</gene>
<evidence type="ECO:0000313" key="2">
    <source>
        <dbReference type="RefSeq" id="XP_026543057.1"/>
    </source>
</evidence>
<dbReference type="InterPro" id="IPR035969">
    <property type="entry name" value="Rab-GAP_TBC_sf"/>
</dbReference>
<dbReference type="AlphaFoldDB" id="A0A6J1VIQ4"/>
<dbReference type="KEGG" id="nss:113425223"/>
<accession>A0A6J1VIQ4</accession>